<accession>A0ACB9RJ11</accession>
<organism evidence="1 2">
    <name type="scientific">Melastoma candidum</name>
    <dbReference type="NCBI Taxonomy" id="119954"/>
    <lineage>
        <taxon>Eukaryota</taxon>
        <taxon>Viridiplantae</taxon>
        <taxon>Streptophyta</taxon>
        <taxon>Embryophyta</taxon>
        <taxon>Tracheophyta</taxon>
        <taxon>Spermatophyta</taxon>
        <taxon>Magnoliopsida</taxon>
        <taxon>eudicotyledons</taxon>
        <taxon>Gunneridae</taxon>
        <taxon>Pentapetalae</taxon>
        <taxon>rosids</taxon>
        <taxon>malvids</taxon>
        <taxon>Myrtales</taxon>
        <taxon>Melastomataceae</taxon>
        <taxon>Melastomatoideae</taxon>
        <taxon>Melastomateae</taxon>
        <taxon>Melastoma</taxon>
    </lineage>
</organism>
<comment type="caution">
    <text evidence="1">The sequence shown here is derived from an EMBL/GenBank/DDBJ whole genome shotgun (WGS) entry which is preliminary data.</text>
</comment>
<keyword evidence="2" id="KW-1185">Reference proteome</keyword>
<dbReference type="EMBL" id="CM042883">
    <property type="protein sequence ID" value="KAI4378990.1"/>
    <property type="molecule type" value="Genomic_DNA"/>
</dbReference>
<protein>
    <submittedName>
        <fullName evidence="1">Uncharacterized protein</fullName>
    </submittedName>
</protein>
<evidence type="ECO:0000313" key="1">
    <source>
        <dbReference type="EMBL" id="KAI4378990.1"/>
    </source>
</evidence>
<name>A0ACB9RJ11_9MYRT</name>
<reference evidence="2" key="1">
    <citation type="journal article" date="2023" name="Front. Plant Sci.">
        <title>Chromosomal-level genome assembly of Melastoma candidum provides insights into trichome evolution.</title>
        <authorList>
            <person name="Zhong Y."/>
            <person name="Wu W."/>
            <person name="Sun C."/>
            <person name="Zou P."/>
            <person name="Liu Y."/>
            <person name="Dai S."/>
            <person name="Zhou R."/>
        </authorList>
    </citation>
    <scope>NUCLEOTIDE SEQUENCE [LARGE SCALE GENOMIC DNA]</scope>
</reference>
<dbReference type="Proteomes" id="UP001057402">
    <property type="component" value="Chromosome 4"/>
</dbReference>
<sequence length="347" mass="37983">MAPPASVNKLLELNLMSAQDLAAVSKSMRTYAVAWVHPDRKLTTRVDDNGQANPAWNEKFVFRVDDDSLKNDSCTITIEVYALTWLRVILIGTVNAPLQTLIPPSSSKTRIPTGVATMRFLTLPIMRPSGRPQGTINVGVSVFNNPIHSMPLHSELSASTMAYDDNHRHGGGNKHKMAPEKVAKINLWRSRSERTNDRYSYNPGSTVCDDSVIRGGSMLGSMVSDVGPSASIVAAAIAKGIYPRKVAMDDTESSLLDNWADNNSVEGLKTKIERWRKELPPVPPRENRELMQRPGQERGKQRRNSDGGGLFSCFGAALGCEFSISCGGGGARHGGRDAKKHHRYNST</sequence>
<gene>
    <name evidence="1" type="ORF">MLD38_016400</name>
</gene>
<proteinExistence type="predicted"/>
<evidence type="ECO:0000313" key="2">
    <source>
        <dbReference type="Proteomes" id="UP001057402"/>
    </source>
</evidence>